<evidence type="ECO:0000313" key="5">
    <source>
        <dbReference type="Proteomes" id="UP001612741"/>
    </source>
</evidence>
<dbReference type="InterPro" id="IPR011762">
    <property type="entry name" value="COA_CT_N"/>
</dbReference>
<name>A0ABW7Z9D2_9ACTN</name>
<keyword evidence="1" id="KW-0808">Transferase</keyword>
<evidence type="ECO:0000256" key="2">
    <source>
        <dbReference type="SAM" id="MobiDB-lite"/>
    </source>
</evidence>
<dbReference type="PANTHER" id="PTHR42995">
    <property type="entry name" value="ACETYL-COENZYME A CARBOXYLASE CARBOXYL TRANSFERASE SUBUNIT BETA, CHLOROPLASTIC"/>
    <property type="match status" value="1"/>
</dbReference>
<dbReference type="InterPro" id="IPR013022">
    <property type="entry name" value="Xyl_isomerase-like_TIM-brl"/>
</dbReference>
<organism evidence="4 5">
    <name type="scientific">Nonomuraea typhae</name>
    <dbReference type="NCBI Taxonomy" id="2603600"/>
    <lineage>
        <taxon>Bacteria</taxon>
        <taxon>Bacillati</taxon>
        <taxon>Actinomycetota</taxon>
        <taxon>Actinomycetes</taxon>
        <taxon>Streptosporangiales</taxon>
        <taxon>Streptosporangiaceae</taxon>
        <taxon>Nonomuraea</taxon>
    </lineage>
</organism>
<evidence type="ECO:0000313" key="4">
    <source>
        <dbReference type="EMBL" id="MFI6504775.1"/>
    </source>
</evidence>
<dbReference type="InterPro" id="IPR036237">
    <property type="entry name" value="Xyl_isomerase-like_sf"/>
</dbReference>
<dbReference type="PRINTS" id="PR01070">
    <property type="entry name" value="ACCCTRFRASEB"/>
</dbReference>
<dbReference type="RefSeq" id="WP_397090667.1">
    <property type="nucleotide sequence ID" value="NZ_JBITGY010000016.1"/>
</dbReference>
<accession>A0ABW7Z9D2</accession>
<dbReference type="Gene3D" id="3.20.20.150">
    <property type="entry name" value="Divalent-metal-dependent TIM barrel enzymes"/>
    <property type="match status" value="1"/>
</dbReference>
<feature type="domain" description="CoA carboxyltransferase N-terminal" evidence="3">
    <location>
        <begin position="1"/>
        <end position="226"/>
    </location>
</feature>
<dbReference type="InterPro" id="IPR029045">
    <property type="entry name" value="ClpP/crotonase-like_dom_sf"/>
</dbReference>
<dbReference type="Pfam" id="PF01039">
    <property type="entry name" value="Carboxyl_trans"/>
    <property type="match status" value="1"/>
</dbReference>
<dbReference type="PANTHER" id="PTHR42995:SF5">
    <property type="entry name" value="ACETYL-COENZYME A CARBOXYLASE CARBOXYL TRANSFERASE SUBUNIT BETA, CHLOROPLASTIC"/>
    <property type="match status" value="1"/>
</dbReference>
<dbReference type="InterPro" id="IPR000438">
    <property type="entry name" value="Acetyl_CoA_COase_Trfase_b_su"/>
</dbReference>
<comment type="caution">
    <text evidence="4">The sequence shown here is derived from an EMBL/GenBank/DDBJ whole genome shotgun (WGS) entry which is preliminary data.</text>
</comment>
<sequence>MCPRCDHHFLLTAPQRLTQLLDPGSLRPIGVPPLGGGPPEAVVCATGTVEGRPLALAVMDFRFLGGRPGAAVGKRISQAAEHALAEHLPLLIVTASGGARMLEGVFSLMQMANVTESLGRLRQAGLLTVSLVTGPSSGGLEAWFTTLTDVIVCEPQARLGFTGPRVIDGTIRKKLPAAAQTAESLLELGMVDMIRRRIELRPALAGILTPVPSSPSQTHGGRLGVRSRTGDRSTMDEQQFVFGFGTNGFGDHTLHDTLGMLADLGYQGVGLTLDKHHLDPFADDLPQRLVRLRRRLDELGLHVVVETGGRYVLDPWRKHYPSLVSAGGVGLRVDLLRRAVRIAAEIGSEVVSFWSGIASPELSEDQLWDQLLSACTEVAEEADRHGVLLGFEPEPGMFIDTLDSFDELIKRLDPPDLFGLTLDIGHCQCLEPDPVPQCVKRAASRLVHVQIEDMRRGAHEHLEFGEGEIDFPPVLRQLVEVGYDRQATVELPRHSHAAPDVAARSIRFLREAARSSAPLYP</sequence>
<dbReference type="PROSITE" id="PS50980">
    <property type="entry name" value="COA_CT_NTER"/>
    <property type="match status" value="1"/>
</dbReference>
<dbReference type="InterPro" id="IPR034733">
    <property type="entry name" value="AcCoA_carboxyl_beta"/>
</dbReference>
<dbReference type="EMBL" id="JBITGY010000016">
    <property type="protein sequence ID" value="MFI6504775.1"/>
    <property type="molecule type" value="Genomic_DNA"/>
</dbReference>
<dbReference type="Pfam" id="PF01261">
    <property type="entry name" value="AP_endonuc_2"/>
    <property type="match status" value="1"/>
</dbReference>
<feature type="region of interest" description="Disordered" evidence="2">
    <location>
        <begin position="209"/>
        <end position="230"/>
    </location>
</feature>
<gene>
    <name evidence="4" type="ORF">ACIBG2_45830</name>
</gene>
<dbReference type="SUPFAM" id="SSF52096">
    <property type="entry name" value="ClpP/crotonase"/>
    <property type="match status" value="1"/>
</dbReference>
<proteinExistence type="predicted"/>
<evidence type="ECO:0000256" key="1">
    <source>
        <dbReference type="ARBA" id="ARBA00022679"/>
    </source>
</evidence>
<dbReference type="Proteomes" id="UP001612741">
    <property type="component" value="Unassembled WGS sequence"/>
</dbReference>
<keyword evidence="5" id="KW-1185">Reference proteome</keyword>
<dbReference type="SUPFAM" id="SSF51658">
    <property type="entry name" value="Xylose isomerase-like"/>
    <property type="match status" value="1"/>
</dbReference>
<evidence type="ECO:0000259" key="3">
    <source>
        <dbReference type="PROSITE" id="PS50980"/>
    </source>
</evidence>
<dbReference type="Gene3D" id="3.90.226.10">
    <property type="entry name" value="2-enoyl-CoA Hydratase, Chain A, domain 1"/>
    <property type="match status" value="1"/>
</dbReference>
<protein>
    <submittedName>
        <fullName evidence="4">TIM barrel protein</fullName>
    </submittedName>
</protein>
<reference evidence="4 5" key="1">
    <citation type="submission" date="2024-10" db="EMBL/GenBank/DDBJ databases">
        <title>The Natural Products Discovery Center: Release of the First 8490 Sequenced Strains for Exploring Actinobacteria Biosynthetic Diversity.</title>
        <authorList>
            <person name="Kalkreuter E."/>
            <person name="Kautsar S.A."/>
            <person name="Yang D."/>
            <person name="Bader C.D."/>
            <person name="Teijaro C.N."/>
            <person name="Fluegel L."/>
            <person name="Davis C.M."/>
            <person name="Simpson J.R."/>
            <person name="Lauterbach L."/>
            <person name="Steele A.D."/>
            <person name="Gui C."/>
            <person name="Meng S."/>
            <person name="Li G."/>
            <person name="Viehrig K."/>
            <person name="Ye F."/>
            <person name="Su P."/>
            <person name="Kiefer A.F."/>
            <person name="Nichols A."/>
            <person name="Cepeda A.J."/>
            <person name="Yan W."/>
            <person name="Fan B."/>
            <person name="Jiang Y."/>
            <person name="Adhikari A."/>
            <person name="Zheng C.-J."/>
            <person name="Schuster L."/>
            <person name="Cowan T.M."/>
            <person name="Smanski M.J."/>
            <person name="Chevrette M.G."/>
            <person name="De Carvalho L.P.S."/>
            <person name="Shen B."/>
        </authorList>
    </citation>
    <scope>NUCLEOTIDE SEQUENCE [LARGE SCALE GENOMIC DNA]</scope>
    <source>
        <strain evidence="4 5">NPDC050545</strain>
    </source>
</reference>